<sequence length="351" mass="40311">MSLIAYRHVEDCCAVAATTLVLYDHMRTFARETDLIWGQRISSTTIVFHLNRWLGFTWAVTNLVSVFVPIRTLALHRIQSLHCSDHSSPLYSLGRIFNNSRACNQWWKLVFIRNGVLTESGSRRNKCRVPRVLIYAYSQHTNSWIIHSWVLHVALHSCFHHGQMWRKPHFLFWPFEEPNMKQAYVDDVSFVQRIDIVAVAVSTRACLLVADLLVILLTWARTFRSNRKPDSGNARMNSLSTLLLRDGTLYFIILSALNILNLVGIVTASFNYATSFVTPLYCIIVSHFLLDLRGLAQMSQEVSNDNYAVSSHMSNAASLPVFKTIDSTSSRVDLFDTDRHLNWREEEEKAM</sequence>
<keyword evidence="1" id="KW-0472">Membrane</keyword>
<organism evidence="3 4">
    <name type="scientific">Ceriporiopsis subvermispora (strain B)</name>
    <name type="common">White-rot fungus</name>
    <name type="synonym">Gelatoporia subvermispora</name>
    <dbReference type="NCBI Taxonomy" id="914234"/>
    <lineage>
        <taxon>Eukaryota</taxon>
        <taxon>Fungi</taxon>
        <taxon>Dikarya</taxon>
        <taxon>Basidiomycota</taxon>
        <taxon>Agaricomycotina</taxon>
        <taxon>Agaricomycetes</taxon>
        <taxon>Polyporales</taxon>
        <taxon>Gelatoporiaceae</taxon>
        <taxon>Gelatoporia</taxon>
    </lineage>
</organism>
<reference evidence="3 4" key="1">
    <citation type="journal article" date="2012" name="Proc. Natl. Acad. Sci. U.S.A.">
        <title>Comparative genomics of Ceriporiopsis subvermispora and Phanerochaete chrysosporium provide insight into selective ligninolysis.</title>
        <authorList>
            <person name="Fernandez-Fueyo E."/>
            <person name="Ruiz-Duenas F.J."/>
            <person name="Ferreira P."/>
            <person name="Floudas D."/>
            <person name="Hibbett D.S."/>
            <person name="Canessa P."/>
            <person name="Larrondo L.F."/>
            <person name="James T.Y."/>
            <person name="Seelenfreund D."/>
            <person name="Lobos S."/>
            <person name="Polanco R."/>
            <person name="Tello M."/>
            <person name="Honda Y."/>
            <person name="Watanabe T."/>
            <person name="Watanabe T."/>
            <person name="Ryu J.S."/>
            <person name="Kubicek C.P."/>
            <person name="Schmoll M."/>
            <person name="Gaskell J."/>
            <person name="Hammel K.E."/>
            <person name="St John F.J."/>
            <person name="Vanden Wymelenberg A."/>
            <person name="Sabat G."/>
            <person name="Splinter BonDurant S."/>
            <person name="Syed K."/>
            <person name="Yadav J.S."/>
            <person name="Doddapaneni H."/>
            <person name="Subramanian V."/>
            <person name="Lavin J.L."/>
            <person name="Oguiza J.A."/>
            <person name="Perez G."/>
            <person name="Pisabarro A.G."/>
            <person name="Ramirez L."/>
            <person name="Santoyo F."/>
            <person name="Master E."/>
            <person name="Coutinho P.M."/>
            <person name="Henrissat B."/>
            <person name="Lombard V."/>
            <person name="Magnuson J.K."/>
            <person name="Kuees U."/>
            <person name="Hori C."/>
            <person name="Igarashi K."/>
            <person name="Samejima M."/>
            <person name="Held B.W."/>
            <person name="Barry K.W."/>
            <person name="LaButti K.M."/>
            <person name="Lapidus A."/>
            <person name="Lindquist E.A."/>
            <person name="Lucas S.M."/>
            <person name="Riley R."/>
            <person name="Salamov A.A."/>
            <person name="Hoffmeister D."/>
            <person name="Schwenk D."/>
            <person name="Hadar Y."/>
            <person name="Yarden O."/>
            <person name="de Vries R.P."/>
            <person name="Wiebenga A."/>
            <person name="Stenlid J."/>
            <person name="Eastwood D."/>
            <person name="Grigoriev I.V."/>
            <person name="Berka R.M."/>
            <person name="Blanchette R.A."/>
            <person name="Kersten P."/>
            <person name="Martinez A.T."/>
            <person name="Vicuna R."/>
            <person name="Cullen D."/>
        </authorList>
    </citation>
    <scope>NUCLEOTIDE SEQUENCE [LARGE SCALE GENOMIC DNA]</scope>
    <source>
        <strain evidence="3 4">B</strain>
    </source>
</reference>
<dbReference type="EMBL" id="KB445797">
    <property type="protein sequence ID" value="EMD37043.1"/>
    <property type="molecule type" value="Genomic_DNA"/>
</dbReference>
<dbReference type="Pfam" id="PF20151">
    <property type="entry name" value="DUF6533"/>
    <property type="match status" value="1"/>
</dbReference>
<protein>
    <recommendedName>
        <fullName evidence="2">DUF6533 domain-containing protein</fullName>
    </recommendedName>
</protein>
<name>M2QJ33_CERS8</name>
<feature type="transmembrane region" description="Helical" evidence="1">
    <location>
        <begin position="196"/>
        <end position="221"/>
    </location>
</feature>
<gene>
    <name evidence="3" type="ORF">CERSUDRAFT_74040</name>
</gene>
<dbReference type="AlphaFoldDB" id="M2QJ33"/>
<keyword evidence="1" id="KW-0812">Transmembrane</keyword>
<keyword evidence="4" id="KW-1185">Reference proteome</keyword>
<accession>M2QJ33</accession>
<dbReference type="HOGENOM" id="CLU_053360_1_0_1"/>
<dbReference type="Proteomes" id="UP000016930">
    <property type="component" value="Unassembled WGS sequence"/>
</dbReference>
<feature type="transmembrane region" description="Helical" evidence="1">
    <location>
        <begin position="272"/>
        <end position="290"/>
    </location>
</feature>
<keyword evidence="1" id="KW-1133">Transmembrane helix</keyword>
<evidence type="ECO:0000313" key="4">
    <source>
        <dbReference type="Proteomes" id="UP000016930"/>
    </source>
</evidence>
<proteinExistence type="predicted"/>
<feature type="transmembrane region" description="Helical" evidence="1">
    <location>
        <begin position="242"/>
        <end position="266"/>
    </location>
</feature>
<dbReference type="InterPro" id="IPR045340">
    <property type="entry name" value="DUF6533"/>
</dbReference>
<evidence type="ECO:0000256" key="1">
    <source>
        <dbReference type="SAM" id="Phobius"/>
    </source>
</evidence>
<evidence type="ECO:0000259" key="2">
    <source>
        <dbReference type="Pfam" id="PF20151"/>
    </source>
</evidence>
<evidence type="ECO:0000313" key="3">
    <source>
        <dbReference type="EMBL" id="EMD37043.1"/>
    </source>
</evidence>
<feature type="domain" description="DUF6533" evidence="2">
    <location>
        <begin position="12"/>
        <end position="56"/>
    </location>
</feature>